<sequence>MRPLTGTYRAKLEVIMPVLKTAEYERKSRRFQAAGLNGSRLVRKTIISRKNHKARVEWAKFAQGLDQERVGRCRQIHVAWYEWDKVESSSPTTLFDHQVPDPKMKHGGGNVMVWGYVSQLGMGPLRRIKGIMEEFQYKDILRHAILLVVASFSNRIIIRSTDPSTSRTGSPAVM</sequence>
<dbReference type="Gene3D" id="3.30.420.10">
    <property type="entry name" value="Ribonuclease H-like superfamily/Ribonuclease H"/>
    <property type="match status" value="1"/>
</dbReference>
<evidence type="ECO:0000313" key="1">
    <source>
        <dbReference type="EMBL" id="GBN65513.1"/>
    </source>
</evidence>
<dbReference type="InterPro" id="IPR036397">
    <property type="entry name" value="RNaseH_sf"/>
</dbReference>
<dbReference type="Proteomes" id="UP000499080">
    <property type="component" value="Unassembled WGS sequence"/>
</dbReference>
<dbReference type="AlphaFoldDB" id="A0A4Y2QQB9"/>
<name>A0A4Y2QQB9_ARAVE</name>
<keyword evidence="2" id="KW-1185">Reference proteome</keyword>
<protein>
    <submittedName>
        <fullName evidence="1">Uncharacterized protein</fullName>
    </submittedName>
</protein>
<accession>A0A4Y2QQB9</accession>
<gene>
    <name evidence="1" type="ORF">AVEN_135208_1</name>
</gene>
<comment type="caution">
    <text evidence="1">The sequence shown here is derived from an EMBL/GenBank/DDBJ whole genome shotgun (WGS) entry which is preliminary data.</text>
</comment>
<proteinExistence type="predicted"/>
<evidence type="ECO:0000313" key="2">
    <source>
        <dbReference type="Proteomes" id="UP000499080"/>
    </source>
</evidence>
<reference evidence="1 2" key="1">
    <citation type="journal article" date="2019" name="Sci. Rep.">
        <title>Orb-weaving spider Araneus ventricosus genome elucidates the spidroin gene catalogue.</title>
        <authorList>
            <person name="Kono N."/>
            <person name="Nakamura H."/>
            <person name="Ohtoshi R."/>
            <person name="Moran D.A.P."/>
            <person name="Shinohara A."/>
            <person name="Yoshida Y."/>
            <person name="Fujiwara M."/>
            <person name="Mori M."/>
            <person name="Tomita M."/>
            <person name="Arakawa K."/>
        </authorList>
    </citation>
    <scope>NUCLEOTIDE SEQUENCE [LARGE SCALE GENOMIC DNA]</scope>
</reference>
<dbReference type="EMBL" id="BGPR01014513">
    <property type="protein sequence ID" value="GBN65513.1"/>
    <property type="molecule type" value="Genomic_DNA"/>
</dbReference>
<dbReference type="GO" id="GO:0003676">
    <property type="term" value="F:nucleic acid binding"/>
    <property type="evidence" value="ECO:0007669"/>
    <property type="project" value="InterPro"/>
</dbReference>
<organism evidence="1 2">
    <name type="scientific">Araneus ventricosus</name>
    <name type="common">Orbweaver spider</name>
    <name type="synonym">Epeira ventricosa</name>
    <dbReference type="NCBI Taxonomy" id="182803"/>
    <lineage>
        <taxon>Eukaryota</taxon>
        <taxon>Metazoa</taxon>
        <taxon>Ecdysozoa</taxon>
        <taxon>Arthropoda</taxon>
        <taxon>Chelicerata</taxon>
        <taxon>Arachnida</taxon>
        <taxon>Araneae</taxon>
        <taxon>Araneomorphae</taxon>
        <taxon>Entelegynae</taxon>
        <taxon>Araneoidea</taxon>
        <taxon>Araneidae</taxon>
        <taxon>Araneus</taxon>
    </lineage>
</organism>